<protein>
    <submittedName>
        <fullName evidence="1">Uncharacterized protein</fullName>
    </submittedName>
</protein>
<proteinExistence type="predicted"/>
<reference evidence="1 2" key="2">
    <citation type="journal article" date="2017" name="Front. Plant Sci.">
        <title>Gene Classification and Mining of Molecular Markers Useful in Red Clover (Trifolium pratense) Breeding.</title>
        <authorList>
            <person name="Istvanek J."/>
            <person name="Dluhosova J."/>
            <person name="Dluhos P."/>
            <person name="Patkova L."/>
            <person name="Nedelnik J."/>
            <person name="Repkova J."/>
        </authorList>
    </citation>
    <scope>NUCLEOTIDE SEQUENCE [LARGE SCALE GENOMIC DNA]</scope>
    <source>
        <strain evidence="2">cv. Tatra</strain>
        <tissue evidence="1">Young leaves</tissue>
    </source>
</reference>
<evidence type="ECO:0000313" key="2">
    <source>
        <dbReference type="Proteomes" id="UP000236291"/>
    </source>
</evidence>
<gene>
    <name evidence="1" type="ORF">L195_g063676</name>
</gene>
<dbReference type="Proteomes" id="UP000236291">
    <property type="component" value="Unassembled WGS sequence"/>
</dbReference>
<comment type="caution">
    <text evidence="1">The sequence shown here is derived from an EMBL/GenBank/DDBJ whole genome shotgun (WGS) entry which is preliminary data.</text>
</comment>
<evidence type="ECO:0000313" key="1">
    <source>
        <dbReference type="EMBL" id="PNX67772.1"/>
    </source>
</evidence>
<reference evidence="1 2" key="1">
    <citation type="journal article" date="2014" name="Am. J. Bot.">
        <title>Genome assembly and annotation for red clover (Trifolium pratense; Fabaceae).</title>
        <authorList>
            <person name="Istvanek J."/>
            <person name="Jaros M."/>
            <person name="Krenek A."/>
            <person name="Repkova J."/>
        </authorList>
    </citation>
    <scope>NUCLEOTIDE SEQUENCE [LARGE SCALE GENOMIC DNA]</scope>
    <source>
        <strain evidence="2">cv. Tatra</strain>
        <tissue evidence="1">Young leaves</tissue>
    </source>
</reference>
<sequence length="46" mass="5268">MSAENKEWDEDVVRSLVGDEDVESVLNTPLLDSVTMDSLTWWPDSR</sequence>
<name>A0A2K3KND9_TRIPR</name>
<accession>A0A2K3KND9</accession>
<dbReference type="EMBL" id="ASHM01215923">
    <property type="protein sequence ID" value="PNX67772.1"/>
    <property type="molecule type" value="Genomic_DNA"/>
</dbReference>
<organism evidence="1 2">
    <name type="scientific">Trifolium pratense</name>
    <name type="common">Red clover</name>
    <dbReference type="NCBI Taxonomy" id="57577"/>
    <lineage>
        <taxon>Eukaryota</taxon>
        <taxon>Viridiplantae</taxon>
        <taxon>Streptophyta</taxon>
        <taxon>Embryophyta</taxon>
        <taxon>Tracheophyta</taxon>
        <taxon>Spermatophyta</taxon>
        <taxon>Magnoliopsida</taxon>
        <taxon>eudicotyledons</taxon>
        <taxon>Gunneridae</taxon>
        <taxon>Pentapetalae</taxon>
        <taxon>rosids</taxon>
        <taxon>fabids</taxon>
        <taxon>Fabales</taxon>
        <taxon>Fabaceae</taxon>
        <taxon>Papilionoideae</taxon>
        <taxon>50 kb inversion clade</taxon>
        <taxon>NPAAA clade</taxon>
        <taxon>Hologalegina</taxon>
        <taxon>IRL clade</taxon>
        <taxon>Trifolieae</taxon>
        <taxon>Trifolium</taxon>
    </lineage>
</organism>
<dbReference type="AlphaFoldDB" id="A0A2K3KND9"/>
<feature type="non-terminal residue" evidence="1">
    <location>
        <position position="46"/>
    </location>
</feature>